<reference evidence="2" key="1">
    <citation type="submission" date="2023-07" db="EMBL/GenBank/DDBJ databases">
        <title>Chromosome-level genome assembly of Artemia franciscana.</title>
        <authorList>
            <person name="Jo E."/>
        </authorList>
    </citation>
    <scope>NUCLEOTIDE SEQUENCE</scope>
    <source>
        <tissue evidence="2">Whole body</tissue>
    </source>
</reference>
<dbReference type="InterPro" id="IPR043504">
    <property type="entry name" value="Peptidase_S1_PA_chymotrypsin"/>
</dbReference>
<dbReference type="InterPro" id="IPR009003">
    <property type="entry name" value="Peptidase_S1_PA"/>
</dbReference>
<proteinExistence type="predicted"/>
<evidence type="ECO:0000313" key="2">
    <source>
        <dbReference type="EMBL" id="KAK2711276.1"/>
    </source>
</evidence>
<feature type="domain" description="Peptidase S1" evidence="1">
    <location>
        <begin position="7"/>
        <end position="47"/>
    </location>
</feature>
<keyword evidence="3" id="KW-1185">Reference proteome</keyword>
<dbReference type="InterPro" id="IPR001254">
    <property type="entry name" value="Trypsin_dom"/>
</dbReference>
<dbReference type="GO" id="GO:0004252">
    <property type="term" value="F:serine-type endopeptidase activity"/>
    <property type="evidence" value="ECO:0007669"/>
    <property type="project" value="InterPro"/>
</dbReference>
<sequence length="57" mass="6634">MHSFFKAHRYDVAVLTLSRRVPYQPHIQPICLPDKGDYAVVAGWDHPLYRPNTPVMK</sequence>
<dbReference type="Gene3D" id="2.40.10.10">
    <property type="entry name" value="Trypsin-like serine proteases"/>
    <property type="match status" value="1"/>
</dbReference>
<dbReference type="AlphaFoldDB" id="A0AA88HP64"/>
<accession>A0AA88HP64</accession>
<protein>
    <recommendedName>
        <fullName evidence="1">Peptidase S1 domain-containing protein</fullName>
    </recommendedName>
</protein>
<dbReference type="Proteomes" id="UP001187531">
    <property type="component" value="Unassembled WGS sequence"/>
</dbReference>
<comment type="caution">
    <text evidence="2">The sequence shown here is derived from an EMBL/GenBank/DDBJ whole genome shotgun (WGS) entry which is preliminary data.</text>
</comment>
<dbReference type="SUPFAM" id="SSF50494">
    <property type="entry name" value="Trypsin-like serine proteases"/>
    <property type="match status" value="1"/>
</dbReference>
<name>A0AA88HP64_ARTSF</name>
<dbReference type="GO" id="GO:0006508">
    <property type="term" value="P:proteolysis"/>
    <property type="evidence" value="ECO:0007669"/>
    <property type="project" value="InterPro"/>
</dbReference>
<evidence type="ECO:0000259" key="1">
    <source>
        <dbReference type="Pfam" id="PF00089"/>
    </source>
</evidence>
<dbReference type="Pfam" id="PF00089">
    <property type="entry name" value="Trypsin"/>
    <property type="match status" value="1"/>
</dbReference>
<dbReference type="EMBL" id="JAVRJZ010000016">
    <property type="protein sequence ID" value="KAK2711276.1"/>
    <property type="molecule type" value="Genomic_DNA"/>
</dbReference>
<gene>
    <name evidence="2" type="ORF">QYM36_012457</name>
</gene>
<evidence type="ECO:0000313" key="3">
    <source>
        <dbReference type="Proteomes" id="UP001187531"/>
    </source>
</evidence>
<organism evidence="2 3">
    <name type="scientific">Artemia franciscana</name>
    <name type="common">Brine shrimp</name>
    <name type="synonym">Artemia sanfranciscana</name>
    <dbReference type="NCBI Taxonomy" id="6661"/>
    <lineage>
        <taxon>Eukaryota</taxon>
        <taxon>Metazoa</taxon>
        <taxon>Ecdysozoa</taxon>
        <taxon>Arthropoda</taxon>
        <taxon>Crustacea</taxon>
        <taxon>Branchiopoda</taxon>
        <taxon>Anostraca</taxon>
        <taxon>Artemiidae</taxon>
        <taxon>Artemia</taxon>
    </lineage>
</organism>